<sequence length="343" mass="38017">MASTTGSLPSGTTYSIIPTKDARVAQELWWSHMLELGWNRSYYDLPSYISATISRGFLLLYLDESDKPQGHVMATVFDNQTAWIAMFITAPSVRRHGFGRPLFQAALDDLVTHDVKYCGLDAVTEQVPTYARRGFVESEKGRVRCMLRPFGGKVPEVEVPSGWRVRSVEEGDLAGLVRSERRVIGFERKGLWSRDYLRRPDAEGFVVLNESRGRDDALLAWVFVRRSPGGARLGPVYARDAAAAKLAVTKGLEIATPEFVKSRPLPGVEMSDLPVDEIRRAATTIVEVSLANPQALELFEGFGFANAGVDYHRMWLNGSIPPEQETGGVAEKEMFAIYDAAIG</sequence>
<dbReference type="InterPro" id="IPR052729">
    <property type="entry name" value="Acyl/Acetyltrans_Enzymes"/>
</dbReference>
<dbReference type="PROSITE" id="PS51186">
    <property type="entry name" value="GNAT"/>
    <property type="match status" value="1"/>
</dbReference>
<evidence type="ECO:0000313" key="2">
    <source>
        <dbReference type="EMBL" id="KAG8626302.1"/>
    </source>
</evidence>
<evidence type="ECO:0000259" key="1">
    <source>
        <dbReference type="PROSITE" id="PS51186"/>
    </source>
</evidence>
<dbReference type="CDD" id="cd04301">
    <property type="entry name" value="NAT_SF"/>
    <property type="match status" value="1"/>
</dbReference>
<accession>A0A8K0KZJ0</accession>
<feature type="domain" description="N-acetyltransferase" evidence="1">
    <location>
        <begin position="20"/>
        <end position="160"/>
    </location>
</feature>
<dbReference type="OrthoDB" id="5771378at2759"/>
<dbReference type="Pfam" id="PF13673">
    <property type="entry name" value="Acetyltransf_10"/>
    <property type="match status" value="1"/>
</dbReference>
<dbReference type="AlphaFoldDB" id="A0A8K0KZJ0"/>
<reference evidence="2" key="1">
    <citation type="submission" date="2021-07" db="EMBL/GenBank/DDBJ databases">
        <title>Elsinoe batatas strain:CRI-CJ2 Genome sequencing and assembly.</title>
        <authorList>
            <person name="Huang L."/>
        </authorList>
    </citation>
    <scope>NUCLEOTIDE SEQUENCE</scope>
    <source>
        <strain evidence="2">CRI-CJ2</strain>
    </source>
</reference>
<name>A0A8K0KZJ0_9PEZI</name>
<evidence type="ECO:0000313" key="3">
    <source>
        <dbReference type="Proteomes" id="UP000809789"/>
    </source>
</evidence>
<organism evidence="2 3">
    <name type="scientific">Elsinoe batatas</name>
    <dbReference type="NCBI Taxonomy" id="2601811"/>
    <lineage>
        <taxon>Eukaryota</taxon>
        <taxon>Fungi</taxon>
        <taxon>Dikarya</taxon>
        <taxon>Ascomycota</taxon>
        <taxon>Pezizomycotina</taxon>
        <taxon>Dothideomycetes</taxon>
        <taxon>Dothideomycetidae</taxon>
        <taxon>Myriangiales</taxon>
        <taxon>Elsinoaceae</taxon>
        <taxon>Elsinoe</taxon>
    </lineage>
</organism>
<dbReference type="GO" id="GO:0016747">
    <property type="term" value="F:acyltransferase activity, transferring groups other than amino-acyl groups"/>
    <property type="evidence" value="ECO:0007669"/>
    <property type="project" value="InterPro"/>
</dbReference>
<dbReference type="Proteomes" id="UP000809789">
    <property type="component" value="Unassembled WGS sequence"/>
</dbReference>
<dbReference type="SUPFAM" id="SSF55729">
    <property type="entry name" value="Acyl-CoA N-acyltransferases (Nat)"/>
    <property type="match status" value="1"/>
</dbReference>
<dbReference type="EMBL" id="JAESVG020000006">
    <property type="protein sequence ID" value="KAG8626302.1"/>
    <property type="molecule type" value="Genomic_DNA"/>
</dbReference>
<dbReference type="InterPro" id="IPR000182">
    <property type="entry name" value="GNAT_dom"/>
</dbReference>
<dbReference type="PANTHER" id="PTHR47237">
    <property type="entry name" value="SLL0310 PROTEIN"/>
    <property type="match status" value="1"/>
</dbReference>
<dbReference type="PANTHER" id="PTHR47237:SF1">
    <property type="entry name" value="SLL0310 PROTEIN"/>
    <property type="match status" value="1"/>
</dbReference>
<gene>
    <name evidence="2" type="ORF">KVT40_005247</name>
</gene>
<protein>
    <recommendedName>
        <fullName evidence="1">N-acetyltransferase domain-containing protein</fullName>
    </recommendedName>
</protein>
<dbReference type="Gene3D" id="3.40.630.30">
    <property type="match status" value="2"/>
</dbReference>
<dbReference type="InterPro" id="IPR016181">
    <property type="entry name" value="Acyl_CoA_acyltransferase"/>
</dbReference>
<proteinExistence type="predicted"/>
<comment type="caution">
    <text evidence="2">The sequence shown here is derived from an EMBL/GenBank/DDBJ whole genome shotgun (WGS) entry which is preliminary data.</text>
</comment>
<keyword evidence="3" id="KW-1185">Reference proteome</keyword>